<dbReference type="Gene3D" id="3.30.465.10">
    <property type="match status" value="1"/>
</dbReference>
<dbReference type="EMBL" id="MJBS01000005">
    <property type="protein sequence ID" value="OHF03772.1"/>
    <property type="molecule type" value="Genomic_DNA"/>
</dbReference>
<evidence type="ECO:0000259" key="5">
    <source>
        <dbReference type="PROSITE" id="PS51387"/>
    </source>
</evidence>
<dbReference type="InterPro" id="IPR036318">
    <property type="entry name" value="FAD-bd_PCMH-like_sf"/>
</dbReference>
<keyword evidence="4" id="KW-0560">Oxidoreductase</keyword>
<accession>A0A1G4BQQ7</accession>
<comment type="similarity">
    <text evidence="1">Belongs to the oxygen-dependent FAD-linked oxidoreductase family.</text>
</comment>
<protein>
    <recommendedName>
        <fullName evidence="5">FAD-binding PCMH-type domain-containing protein</fullName>
    </recommendedName>
</protein>
<dbReference type="GO" id="GO:0016491">
    <property type="term" value="F:oxidoreductase activity"/>
    <property type="evidence" value="ECO:0007669"/>
    <property type="project" value="UniProtKB-KW"/>
</dbReference>
<dbReference type="SUPFAM" id="SSF56176">
    <property type="entry name" value="FAD-binding/transporter-associated domain-like"/>
    <property type="match status" value="1"/>
</dbReference>
<evidence type="ECO:0000256" key="4">
    <source>
        <dbReference type="ARBA" id="ARBA00023002"/>
    </source>
</evidence>
<dbReference type="OrthoDB" id="2151789at2759"/>
<comment type="caution">
    <text evidence="6">The sequence shown here is derived from an EMBL/GenBank/DDBJ whole genome shotgun (WGS) entry which is preliminary data.</text>
</comment>
<dbReference type="GeneID" id="34554257"/>
<keyword evidence="3" id="KW-0274">FAD</keyword>
<evidence type="ECO:0000256" key="3">
    <source>
        <dbReference type="ARBA" id="ARBA00022827"/>
    </source>
</evidence>
<dbReference type="Proteomes" id="UP000176998">
    <property type="component" value="Unassembled WGS sequence"/>
</dbReference>
<dbReference type="InterPro" id="IPR006094">
    <property type="entry name" value="Oxid_FAD_bind_N"/>
</dbReference>
<dbReference type="STRING" id="1209926.A0A1G4BQQ7"/>
<dbReference type="RefSeq" id="XP_022480908.1">
    <property type="nucleotide sequence ID" value="XM_022612747.1"/>
</dbReference>
<dbReference type="Pfam" id="PF01565">
    <property type="entry name" value="FAD_binding_4"/>
    <property type="match status" value="1"/>
</dbReference>
<gene>
    <name evidence="6" type="ORF">CORC01_01091</name>
</gene>
<dbReference type="PROSITE" id="PS51387">
    <property type="entry name" value="FAD_PCMH"/>
    <property type="match status" value="1"/>
</dbReference>
<evidence type="ECO:0000313" key="7">
    <source>
        <dbReference type="Proteomes" id="UP000176998"/>
    </source>
</evidence>
<dbReference type="PANTHER" id="PTHR42973:SF53">
    <property type="entry name" value="FAD-BINDING PCMH-TYPE DOMAIN-CONTAINING PROTEIN-RELATED"/>
    <property type="match status" value="1"/>
</dbReference>
<feature type="domain" description="FAD-binding PCMH-type" evidence="5">
    <location>
        <begin position="42"/>
        <end position="214"/>
    </location>
</feature>
<sequence>MDTQGPASACERLVEAGLGPRLIYPHEDGYREKVTPHWSLTAQLTPYCVVQPHTTEELSHAVAILAKAENCFFAVKSGGHCAWPGASNCENGILIDLAKLNNVQYDAARNIVAVQAGCRWKDVYQAIEPHVVTVNGGRDAAVGVGGLLCGGGLSWLLPRYGFACDTVINYEVVLASGKVLNVNKNDNADLFIALKGGACNFGIVSRFDLEAFEGTKVWGGMRICNTDSTSPSIEHFVKYVDSVEEDLDTSYGIMWGWQPSFGANMLTFMMCNTKGVVNPPVLAKVLEIPARVSTVQSRGVTDLALEMTPPFSYHNKWLSATFKNDAGILEKAVELHAECVDKLRAQIPANGFSTMCFAQALPTLYAKRSQERGGNVLGVDRLGGNCITFLAAVHIKDKEHEEFGFRVLQEWYDSLIGYAKHTEVSCWEDWLYLNYADKSQNPLRAYGEDNVNKIRAEALKYDPDGVFQTKCPGGFKITKT</sequence>
<dbReference type="PANTHER" id="PTHR42973">
    <property type="entry name" value="BINDING OXIDOREDUCTASE, PUTATIVE (AFU_ORTHOLOGUE AFUA_1G17690)-RELATED"/>
    <property type="match status" value="1"/>
</dbReference>
<dbReference type="AlphaFoldDB" id="A0A1G4BQQ7"/>
<reference evidence="6 7" key="1">
    <citation type="submission" date="2016-09" db="EMBL/GenBank/DDBJ databases">
        <authorList>
            <person name="Capua I."/>
            <person name="De Benedictis P."/>
            <person name="Joannis T."/>
            <person name="Lombin L.H."/>
            <person name="Cattoli G."/>
        </authorList>
    </citation>
    <scope>NUCLEOTIDE SEQUENCE [LARGE SCALE GENOMIC DNA]</scope>
    <source>
        <strain evidence="6 7">IMI 309357</strain>
    </source>
</reference>
<dbReference type="InterPro" id="IPR050416">
    <property type="entry name" value="FAD-linked_Oxidoreductase"/>
</dbReference>
<proteinExistence type="inferred from homology"/>
<evidence type="ECO:0000256" key="2">
    <source>
        <dbReference type="ARBA" id="ARBA00022630"/>
    </source>
</evidence>
<name>A0A1G4BQQ7_9PEZI</name>
<dbReference type="InterPro" id="IPR016166">
    <property type="entry name" value="FAD-bd_PCMH"/>
</dbReference>
<dbReference type="GO" id="GO:0071949">
    <property type="term" value="F:FAD binding"/>
    <property type="evidence" value="ECO:0007669"/>
    <property type="project" value="InterPro"/>
</dbReference>
<keyword evidence="2" id="KW-0285">Flavoprotein</keyword>
<keyword evidence="7" id="KW-1185">Reference proteome</keyword>
<evidence type="ECO:0000313" key="6">
    <source>
        <dbReference type="EMBL" id="OHF03772.1"/>
    </source>
</evidence>
<organism evidence="6 7">
    <name type="scientific">Colletotrichum orchidophilum</name>
    <dbReference type="NCBI Taxonomy" id="1209926"/>
    <lineage>
        <taxon>Eukaryota</taxon>
        <taxon>Fungi</taxon>
        <taxon>Dikarya</taxon>
        <taxon>Ascomycota</taxon>
        <taxon>Pezizomycotina</taxon>
        <taxon>Sordariomycetes</taxon>
        <taxon>Hypocreomycetidae</taxon>
        <taxon>Glomerellales</taxon>
        <taxon>Glomerellaceae</taxon>
        <taxon>Colletotrichum</taxon>
    </lineage>
</organism>
<evidence type="ECO:0000256" key="1">
    <source>
        <dbReference type="ARBA" id="ARBA00005466"/>
    </source>
</evidence>
<dbReference type="InterPro" id="IPR016169">
    <property type="entry name" value="FAD-bd_PCMH_sub2"/>
</dbReference>